<organism evidence="2 3">
    <name type="scientific">Listeria fleischmannii FSL S10-1203</name>
    <dbReference type="NCBI Taxonomy" id="1265822"/>
    <lineage>
        <taxon>Bacteria</taxon>
        <taxon>Bacillati</taxon>
        <taxon>Bacillota</taxon>
        <taxon>Bacilli</taxon>
        <taxon>Bacillales</taxon>
        <taxon>Listeriaceae</taxon>
        <taxon>Listeria</taxon>
    </lineage>
</organism>
<evidence type="ECO:0000256" key="1">
    <source>
        <dbReference type="SAM" id="Phobius"/>
    </source>
</evidence>
<keyword evidence="1" id="KW-0812">Transmembrane</keyword>
<evidence type="ECO:0000313" key="3">
    <source>
        <dbReference type="Proteomes" id="UP000019241"/>
    </source>
</evidence>
<dbReference type="AlphaFoldDB" id="W7DAX0"/>
<comment type="caution">
    <text evidence="2">The sequence shown here is derived from an EMBL/GenBank/DDBJ whole genome shotgun (WGS) entry which is preliminary data.</text>
</comment>
<keyword evidence="1" id="KW-1133">Transmembrane helix</keyword>
<dbReference type="Proteomes" id="UP000019241">
    <property type="component" value="Unassembled WGS sequence"/>
</dbReference>
<keyword evidence="1" id="KW-0472">Membrane</keyword>
<dbReference type="EMBL" id="AODM01000082">
    <property type="protein sequence ID" value="EUJ44691.1"/>
    <property type="molecule type" value="Genomic_DNA"/>
</dbReference>
<reference evidence="2 3" key="1">
    <citation type="submission" date="2012-12" db="EMBL/GenBank/DDBJ databases">
        <title>Novel taxa of Listeriaceae from agricultural environments in the United States.</title>
        <authorList>
            <person name="den Bakker H.C."/>
            <person name="Allred A."/>
            <person name="Warchocki S."/>
            <person name="Wright E.M."/>
            <person name="Burrell A."/>
            <person name="Nightingale K.K."/>
            <person name="Kephart D."/>
            <person name="Wiedmann M."/>
        </authorList>
    </citation>
    <scope>NUCLEOTIDE SEQUENCE [LARGE SCALE GENOMIC DNA]</scope>
    <source>
        <strain evidence="2 3">FSL S10-1203</strain>
    </source>
</reference>
<proteinExistence type="predicted"/>
<dbReference type="RefSeq" id="WP_036065328.1">
    <property type="nucleotide sequence ID" value="NZ_AODM01000082.1"/>
</dbReference>
<dbReference type="PATRIC" id="fig|1265822.4.peg.4030"/>
<evidence type="ECO:0000313" key="2">
    <source>
        <dbReference type="EMBL" id="EUJ44691.1"/>
    </source>
</evidence>
<accession>W7DAX0</accession>
<sequence>MPLSNQTMTYIRLGLQMVVILGGIVGIWLFYPPLSDSFYTYLTNHGFQDSQFQEYLQGIPNSDCSDG</sequence>
<name>W7DAX0_9LIST</name>
<protein>
    <submittedName>
        <fullName evidence="2">Uncharacterized protein</fullName>
    </submittedName>
</protein>
<feature type="transmembrane region" description="Helical" evidence="1">
    <location>
        <begin position="12"/>
        <end position="31"/>
    </location>
</feature>
<gene>
    <name evidence="2" type="ORF">MCOL2_19726</name>
</gene>